<gene>
    <name evidence="1" type="ORF">I79_013657</name>
</gene>
<evidence type="ECO:0000313" key="1">
    <source>
        <dbReference type="EMBL" id="EGW06964.1"/>
    </source>
</evidence>
<accession>G3HS31</accession>
<dbReference type="EMBL" id="JH000650">
    <property type="protein sequence ID" value="EGW06964.1"/>
    <property type="molecule type" value="Genomic_DNA"/>
</dbReference>
<reference evidence="2" key="1">
    <citation type="journal article" date="2011" name="Nat. Biotechnol.">
        <title>The genomic sequence of the Chinese hamster ovary (CHO)-K1 cell line.</title>
        <authorList>
            <person name="Xu X."/>
            <person name="Nagarajan H."/>
            <person name="Lewis N.E."/>
            <person name="Pan S."/>
            <person name="Cai Z."/>
            <person name="Liu X."/>
            <person name="Chen W."/>
            <person name="Xie M."/>
            <person name="Wang W."/>
            <person name="Hammond S."/>
            <person name="Andersen M.R."/>
            <person name="Neff N."/>
            <person name="Passarelli B."/>
            <person name="Koh W."/>
            <person name="Fan H.C."/>
            <person name="Wang J."/>
            <person name="Gui Y."/>
            <person name="Lee K.H."/>
            <person name="Betenbaugh M.J."/>
            <person name="Quake S.R."/>
            <person name="Famili I."/>
            <person name="Palsson B.O."/>
            <person name="Wang J."/>
        </authorList>
    </citation>
    <scope>NUCLEOTIDE SEQUENCE [LARGE SCALE GENOMIC DNA]</scope>
    <source>
        <strain evidence="2">CHO K1 cell line</strain>
    </source>
</reference>
<dbReference type="Proteomes" id="UP000001075">
    <property type="component" value="Unassembled WGS sequence"/>
</dbReference>
<sequence>MVIAIHSFGKESEFKCIHLSLYCPHDATKKESRLCRYSHPLLRNRSHGSIGTQIPISQMICTEEERAI</sequence>
<protein>
    <submittedName>
        <fullName evidence="1">Uncharacterized protein</fullName>
    </submittedName>
</protein>
<dbReference type="AlphaFoldDB" id="G3HS31"/>
<dbReference type="InParanoid" id="G3HS31"/>
<proteinExistence type="predicted"/>
<evidence type="ECO:0000313" key="2">
    <source>
        <dbReference type="Proteomes" id="UP000001075"/>
    </source>
</evidence>
<organism evidence="1 2">
    <name type="scientific">Cricetulus griseus</name>
    <name type="common">Chinese hamster</name>
    <name type="synonym">Cricetulus barabensis griseus</name>
    <dbReference type="NCBI Taxonomy" id="10029"/>
    <lineage>
        <taxon>Eukaryota</taxon>
        <taxon>Metazoa</taxon>
        <taxon>Chordata</taxon>
        <taxon>Craniata</taxon>
        <taxon>Vertebrata</taxon>
        <taxon>Euteleostomi</taxon>
        <taxon>Mammalia</taxon>
        <taxon>Eutheria</taxon>
        <taxon>Euarchontoglires</taxon>
        <taxon>Glires</taxon>
        <taxon>Rodentia</taxon>
        <taxon>Myomorpha</taxon>
        <taxon>Muroidea</taxon>
        <taxon>Cricetidae</taxon>
        <taxon>Cricetinae</taxon>
        <taxon>Cricetulus</taxon>
    </lineage>
</organism>
<name>G3HS31_CRIGR</name>